<protein>
    <recommendedName>
        <fullName evidence="5">WASH complex subunit 3</fullName>
    </recommendedName>
</protein>
<reference evidence="3" key="1">
    <citation type="submission" date="2022-03" db="EMBL/GenBank/DDBJ databases">
        <authorList>
            <person name="Martin H S."/>
        </authorList>
    </citation>
    <scope>NUCLEOTIDE SEQUENCE</scope>
</reference>
<name>A0ABN8J6I9_9NEOP</name>
<dbReference type="PANTHER" id="PTHR13015">
    <property type="entry name" value="PROTEIN AD-016-RELATED"/>
    <property type="match status" value="1"/>
</dbReference>
<sequence length="172" mass="19569">MQQIVNNEEIENLDLTKIAALQQKRTLAFVNHFIITTVQFLNTFSKTCENKLKQFEEKLEKVDAAMILLEARLSSIPEVNDVSKTDVKEEICDSSQEKPEDLEECSVNETILNTEDKKQDTEGSDVNHTIQAKPEYYRFIKMIQVGVPLGAVKLKVSLEGLDPKQLDSLLKK</sequence>
<accession>A0ABN8J6I9</accession>
<feature type="non-terminal residue" evidence="3">
    <location>
        <position position="1"/>
    </location>
</feature>
<evidence type="ECO:0000313" key="4">
    <source>
        <dbReference type="Proteomes" id="UP000837857"/>
    </source>
</evidence>
<organism evidence="3 4">
    <name type="scientific">Iphiclides podalirius</name>
    <name type="common">scarce swallowtail</name>
    <dbReference type="NCBI Taxonomy" id="110791"/>
    <lineage>
        <taxon>Eukaryota</taxon>
        <taxon>Metazoa</taxon>
        <taxon>Ecdysozoa</taxon>
        <taxon>Arthropoda</taxon>
        <taxon>Hexapoda</taxon>
        <taxon>Insecta</taxon>
        <taxon>Pterygota</taxon>
        <taxon>Neoptera</taxon>
        <taxon>Endopterygota</taxon>
        <taxon>Lepidoptera</taxon>
        <taxon>Glossata</taxon>
        <taxon>Ditrysia</taxon>
        <taxon>Papilionoidea</taxon>
        <taxon>Papilionidae</taxon>
        <taxon>Papilioninae</taxon>
        <taxon>Iphiclides</taxon>
    </lineage>
</organism>
<comment type="similarity">
    <text evidence="1">Belongs to the CCDC53 family.</text>
</comment>
<gene>
    <name evidence="3" type="ORF">IPOD504_LOCUS17589</name>
</gene>
<feature type="coiled-coil region" evidence="2">
    <location>
        <begin position="45"/>
        <end position="72"/>
    </location>
</feature>
<dbReference type="Proteomes" id="UP000837857">
    <property type="component" value="Chromosome 9"/>
</dbReference>
<evidence type="ECO:0000256" key="1">
    <source>
        <dbReference type="ARBA" id="ARBA00006290"/>
    </source>
</evidence>
<dbReference type="Pfam" id="PF10152">
    <property type="entry name" value="CCDC53"/>
    <property type="match status" value="1"/>
</dbReference>
<keyword evidence="2" id="KW-0175">Coiled coil</keyword>
<keyword evidence="4" id="KW-1185">Reference proteome</keyword>
<dbReference type="EMBL" id="OW152821">
    <property type="protein sequence ID" value="CAH2077190.1"/>
    <property type="molecule type" value="Genomic_DNA"/>
</dbReference>
<dbReference type="InterPro" id="IPR019309">
    <property type="entry name" value="WASHC3"/>
</dbReference>
<evidence type="ECO:0008006" key="5">
    <source>
        <dbReference type="Google" id="ProtNLM"/>
    </source>
</evidence>
<evidence type="ECO:0000256" key="2">
    <source>
        <dbReference type="SAM" id="Coils"/>
    </source>
</evidence>
<evidence type="ECO:0000313" key="3">
    <source>
        <dbReference type="EMBL" id="CAH2077190.1"/>
    </source>
</evidence>
<dbReference type="Gene3D" id="1.20.5.110">
    <property type="match status" value="1"/>
</dbReference>
<proteinExistence type="inferred from homology"/>
<dbReference type="PANTHER" id="PTHR13015:SF0">
    <property type="entry name" value="WASH COMPLEX SUBUNIT 3"/>
    <property type="match status" value="1"/>
</dbReference>